<name>A0A5C5FTA6_9BASI</name>
<keyword evidence="7" id="KW-1185">Reference proteome</keyword>
<evidence type="ECO:0000313" key="7">
    <source>
        <dbReference type="Proteomes" id="UP000311382"/>
    </source>
</evidence>
<keyword evidence="3" id="KW-0862">Zinc</keyword>
<evidence type="ECO:0000259" key="5">
    <source>
        <dbReference type="PROSITE" id="PS50865"/>
    </source>
</evidence>
<organism evidence="6 7">
    <name type="scientific">Rhodotorula diobovata</name>
    <dbReference type="NCBI Taxonomy" id="5288"/>
    <lineage>
        <taxon>Eukaryota</taxon>
        <taxon>Fungi</taxon>
        <taxon>Dikarya</taxon>
        <taxon>Basidiomycota</taxon>
        <taxon>Pucciniomycotina</taxon>
        <taxon>Microbotryomycetes</taxon>
        <taxon>Sporidiobolales</taxon>
        <taxon>Sporidiobolaceae</taxon>
        <taxon>Rhodotorula</taxon>
    </lineage>
</organism>
<dbReference type="Gene3D" id="6.10.140.2220">
    <property type="match status" value="1"/>
</dbReference>
<keyword evidence="2 4" id="KW-0863">Zinc-finger</keyword>
<dbReference type="SUPFAM" id="SSF144232">
    <property type="entry name" value="HIT/MYND zinc finger-like"/>
    <property type="match status" value="1"/>
</dbReference>
<sequence>MTTHSIGPCTVCDHLGRCRCSGCKVARFCSPRCQRLLWPVHKALCGQDPAAFVLPPLTAADAEALERVKNEVFECYEQLPFAAFVSSLRIGIFRQWETFLELVTAAKPPIPDLMAMRNDLLLESYAHLGWTAHLRPQPERAPVWHTFGIIVLPVRHNRLGGYPRGCWPFYRDFNALLRQELVYSRLVEAETDPRLQLSRRECWALQDLARKRVDETIERMELPGDAKASLLGLSRNQARLDRAGRQRNDSVG</sequence>
<evidence type="ECO:0000256" key="4">
    <source>
        <dbReference type="PROSITE-ProRule" id="PRU00134"/>
    </source>
</evidence>
<evidence type="ECO:0000256" key="3">
    <source>
        <dbReference type="ARBA" id="ARBA00022833"/>
    </source>
</evidence>
<accession>A0A5C5FTA6</accession>
<keyword evidence="1" id="KW-0479">Metal-binding</keyword>
<evidence type="ECO:0000313" key="6">
    <source>
        <dbReference type="EMBL" id="TNY19549.1"/>
    </source>
</evidence>
<dbReference type="OrthoDB" id="432970at2759"/>
<dbReference type="AlphaFoldDB" id="A0A5C5FTA6"/>
<reference evidence="6 7" key="1">
    <citation type="submission" date="2019-03" db="EMBL/GenBank/DDBJ databases">
        <title>Rhodosporidium diobovatum UCD-FST 08-225 genome sequencing, assembly, and annotation.</title>
        <authorList>
            <person name="Fakankun I.U."/>
            <person name="Fristensky B."/>
            <person name="Levin D.B."/>
        </authorList>
    </citation>
    <scope>NUCLEOTIDE SEQUENCE [LARGE SCALE GENOMIC DNA]</scope>
    <source>
        <strain evidence="6 7">UCD-FST 08-225</strain>
    </source>
</reference>
<dbReference type="EMBL" id="SOZI01000092">
    <property type="protein sequence ID" value="TNY19549.1"/>
    <property type="molecule type" value="Genomic_DNA"/>
</dbReference>
<protein>
    <recommendedName>
        <fullName evidence="5">MYND-type domain-containing protein</fullName>
    </recommendedName>
</protein>
<evidence type="ECO:0000256" key="2">
    <source>
        <dbReference type="ARBA" id="ARBA00022771"/>
    </source>
</evidence>
<dbReference type="PROSITE" id="PS50865">
    <property type="entry name" value="ZF_MYND_2"/>
    <property type="match status" value="1"/>
</dbReference>
<evidence type="ECO:0000256" key="1">
    <source>
        <dbReference type="ARBA" id="ARBA00022723"/>
    </source>
</evidence>
<feature type="domain" description="MYND-type" evidence="5">
    <location>
        <begin position="9"/>
        <end position="45"/>
    </location>
</feature>
<dbReference type="GO" id="GO:0008270">
    <property type="term" value="F:zinc ion binding"/>
    <property type="evidence" value="ECO:0007669"/>
    <property type="project" value="UniProtKB-KW"/>
</dbReference>
<gene>
    <name evidence="6" type="ORF">DMC30DRAFT_400131</name>
</gene>
<dbReference type="Proteomes" id="UP000311382">
    <property type="component" value="Unassembled WGS sequence"/>
</dbReference>
<proteinExistence type="predicted"/>
<dbReference type="Pfam" id="PF01753">
    <property type="entry name" value="zf-MYND"/>
    <property type="match status" value="1"/>
</dbReference>
<dbReference type="InterPro" id="IPR002893">
    <property type="entry name" value="Znf_MYND"/>
</dbReference>
<comment type="caution">
    <text evidence="6">The sequence shown here is derived from an EMBL/GenBank/DDBJ whole genome shotgun (WGS) entry which is preliminary data.</text>
</comment>
<dbReference type="STRING" id="5288.A0A5C5FTA6"/>